<protein>
    <submittedName>
        <fullName evidence="1">Uncharacterized protein</fullName>
    </submittedName>
</protein>
<sequence length="60" mass="6600">MAEADPIHKLRMRTCLPVDEGAQLAFISYKLTSNLIGSLSTWNGLKSPGGDWRRLEVTPG</sequence>
<reference evidence="1" key="2">
    <citation type="submission" date="2020-11" db="EMBL/GenBank/DDBJ databases">
        <authorList>
            <person name="McCartney M.A."/>
            <person name="Auch B."/>
            <person name="Kono T."/>
            <person name="Mallez S."/>
            <person name="Becker A."/>
            <person name="Gohl D.M."/>
            <person name="Silverstein K.A.T."/>
            <person name="Koren S."/>
            <person name="Bechman K.B."/>
            <person name="Herman A."/>
            <person name="Abrahante J.E."/>
            <person name="Garbe J."/>
        </authorList>
    </citation>
    <scope>NUCLEOTIDE SEQUENCE</scope>
    <source>
        <strain evidence="1">Duluth1</strain>
        <tissue evidence="1">Whole animal</tissue>
    </source>
</reference>
<keyword evidence="2" id="KW-1185">Reference proteome</keyword>
<gene>
    <name evidence="1" type="ORF">DPMN_031571</name>
</gene>
<name>A0A9D4RHG2_DREPO</name>
<reference evidence="1" key="1">
    <citation type="journal article" date="2019" name="bioRxiv">
        <title>The Genome of the Zebra Mussel, Dreissena polymorpha: A Resource for Invasive Species Research.</title>
        <authorList>
            <person name="McCartney M.A."/>
            <person name="Auch B."/>
            <person name="Kono T."/>
            <person name="Mallez S."/>
            <person name="Zhang Y."/>
            <person name="Obille A."/>
            <person name="Becker A."/>
            <person name="Abrahante J.E."/>
            <person name="Garbe J."/>
            <person name="Badalamenti J.P."/>
            <person name="Herman A."/>
            <person name="Mangelson H."/>
            <person name="Liachko I."/>
            <person name="Sullivan S."/>
            <person name="Sone E.D."/>
            <person name="Koren S."/>
            <person name="Silverstein K.A.T."/>
            <person name="Beckman K.B."/>
            <person name="Gohl D.M."/>
        </authorList>
    </citation>
    <scope>NUCLEOTIDE SEQUENCE</scope>
    <source>
        <strain evidence="1">Duluth1</strain>
        <tissue evidence="1">Whole animal</tissue>
    </source>
</reference>
<dbReference type="AlphaFoldDB" id="A0A9D4RHG2"/>
<comment type="caution">
    <text evidence="1">The sequence shown here is derived from an EMBL/GenBank/DDBJ whole genome shotgun (WGS) entry which is preliminary data.</text>
</comment>
<proteinExistence type="predicted"/>
<evidence type="ECO:0000313" key="1">
    <source>
        <dbReference type="EMBL" id="KAH3868424.1"/>
    </source>
</evidence>
<evidence type="ECO:0000313" key="2">
    <source>
        <dbReference type="Proteomes" id="UP000828390"/>
    </source>
</evidence>
<dbReference type="EMBL" id="JAIWYP010000002">
    <property type="protein sequence ID" value="KAH3868424.1"/>
    <property type="molecule type" value="Genomic_DNA"/>
</dbReference>
<accession>A0A9D4RHG2</accession>
<dbReference type="Proteomes" id="UP000828390">
    <property type="component" value="Unassembled WGS sequence"/>
</dbReference>
<organism evidence="1 2">
    <name type="scientific">Dreissena polymorpha</name>
    <name type="common">Zebra mussel</name>
    <name type="synonym">Mytilus polymorpha</name>
    <dbReference type="NCBI Taxonomy" id="45954"/>
    <lineage>
        <taxon>Eukaryota</taxon>
        <taxon>Metazoa</taxon>
        <taxon>Spiralia</taxon>
        <taxon>Lophotrochozoa</taxon>
        <taxon>Mollusca</taxon>
        <taxon>Bivalvia</taxon>
        <taxon>Autobranchia</taxon>
        <taxon>Heteroconchia</taxon>
        <taxon>Euheterodonta</taxon>
        <taxon>Imparidentia</taxon>
        <taxon>Neoheterodontei</taxon>
        <taxon>Myida</taxon>
        <taxon>Dreissenoidea</taxon>
        <taxon>Dreissenidae</taxon>
        <taxon>Dreissena</taxon>
    </lineage>
</organism>